<gene>
    <name evidence="2" type="ORF">CYLTODRAFT_447492</name>
</gene>
<dbReference type="Proteomes" id="UP000054007">
    <property type="component" value="Unassembled WGS sequence"/>
</dbReference>
<accession>A0A0D7AV36</accession>
<protein>
    <submittedName>
        <fullName evidence="2">Uncharacterized protein</fullName>
    </submittedName>
</protein>
<feature type="region of interest" description="Disordered" evidence="1">
    <location>
        <begin position="205"/>
        <end position="232"/>
    </location>
</feature>
<feature type="compositionally biased region" description="Low complexity" evidence="1">
    <location>
        <begin position="212"/>
        <end position="228"/>
    </location>
</feature>
<sequence>MPTRRLCTVPGCLCQSYIQSDPLRCWCGHTSGEHPIEDTAPPHVNPPAKGGYLVDGVVICAGFFSAGNYTPTTLCGRPHCGHLWLEHENLDADVTPTLSAPLPSSATPSNSLPPATSWCAPQNISELRRTEAARHRGQSAIPSSAFGTSFIETTQSQGQLVASHPRNISVVRDGTITSQQAAFGRNGRRGSNYDNVLARMFAGNSASTPTQSSHNASASGSSLQSIRSVTTSGPRTLPSGMLAQDFVVLIIPYQVGLTPSLPTEMPLSRAMELRIYPAAAPQLISLFDNAKLSVQVTLQVHTLEDSVESQLYEAVAGHLNAHHIAPSTGQFDSTMPQYSPFVPLRLGKVQPSHGTKLLPDTLFPGQLTLNALSTTTSHRRNLKLVKDRQQIVFVALRTSRLNGALTFEPGGSYSSVDVHPCFSARFLERANRLAPPNMYAASSTDSFCDENCPPLVPQDSAGASDFFTNPHPNSLNTPLQVRDFLDDPHTDGDPLFLMTPTPRLSTPPLLQDPINLLPSSTQRRHDRNEGDRSDLPIDLRSPPRQRQRREQPEITEGETSSTLTPIEFLRRRYAFNRTPSPIAPAANPASSASTTATLHQPTSSIPTPAVTLPLPLARPPPPPPQADEEHISDPTVFYEIVREQNSEQLHTVGLSLQAESLESGAEVLKAITRVYHASGGVDRMVRDIPGVRTFHSKNLLLGDRFWTIGAGIGSGVERHILHTACTSYSSDRQYFRTIPDDKHVAWTFSLSSNQTRIEAARSVGSLMALHLFWLGVTATPIHPLLYVLVLRDLDYASHPRVLSMLVPHLADDLANWPRTLATKDSMRAHFCCNPPSILDMLIATHLHNVTSSQARDCNDEEEWRTFTRDVFASALYQTSSLVLDTSTHLAALREGFDHVLGDSGFNLIATFQGADVASLIFNASGQKISSVDELISHLEWPHNSEFTDAFRTRLEHYLTLPGHPESTHSLVSPEAVAKDLRPLFRVDRLLLTCTGSELKPPEDAWHIEVLAVQRPLTDHAVIEFKSCARKLLVTQKPEIEQWMVNVPDLQPGEEDAEFASWFHPYLLDFQNASDYNVL</sequence>
<feature type="region of interest" description="Disordered" evidence="1">
    <location>
        <begin position="492"/>
        <end position="565"/>
    </location>
</feature>
<proteinExistence type="predicted"/>
<feature type="compositionally biased region" description="Low complexity" evidence="1">
    <location>
        <begin position="579"/>
        <end position="597"/>
    </location>
</feature>
<evidence type="ECO:0000313" key="3">
    <source>
        <dbReference type="Proteomes" id="UP000054007"/>
    </source>
</evidence>
<reference evidence="2 3" key="1">
    <citation type="journal article" date="2015" name="Fungal Genet. Biol.">
        <title>Evolution of novel wood decay mechanisms in Agaricales revealed by the genome sequences of Fistulina hepatica and Cylindrobasidium torrendii.</title>
        <authorList>
            <person name="Floudas D."/>
            <person name="Held B.W."/>
            <person name="Riley R."/>
            <person name="Nagy L.G."/>
            <person name="Koehler G."/>
            <person name="Ransdell A.S."/>
            <person name="Younus H."/>
            <person name="Chow J."/>
            <person name="Chiniquy J."/>
            <person name="Lipzen A."/>
            <person name="Tritt A."/>
            <person name="Sun H."/>
            <person name="Haridas S."/>
            <person name="LaButti K."/>
            <person name="Ohm R.A."/>
            <person name="Kues U."/>
            <person name="Blanchette R.A."/>
            <person name="Grigoriev I.V."/>
            <person name="Minto R.E."/>
            <person name="Hibbett D.S."/>
        </authorList>
    </citation>
    <scope>NUCLEOTIDE SEQUENCE [LARGE SCALE GENOMIC DNA]</scope>
    <source>
        <strain evidence="2 3">FP15055 ss-10</strain>
    </source>
</reference>
<feature type="compositionally biased region" description="Pro residues" evidence="1">
    <location>
        <begin position="616"/>
        <end position="625"/>
    </location>
</feature>
<feature type="compositionally biased region" description="Low complexity" evidence="1">
    <location>
        <begin position="497"/>
        <end position="509"/>
    </location>
</feature>
<feature type="compositionally biased region" description="Low complexity" evidence="1">
    <location>
        <begin position="606"/>
        <end position="615"/>
    </location>
</feature>
<feature type="region of interest" description="Disordered" evidence="1">
    <location>
        <begin position="579"/>
        <end position="629"/>
    </location>
</feature>
<evidence type="ECO:0000313" key="2">
    <source>
        <dbReference type="EMBL" id="KIY61865.1"/>
    </source>
</evidence>
<feature type="compositionally biased region" description="Basic and acidic residues" evidence="1">
    <location>
        <begin position="526"/>
        <end position="537"/>
    </location>
</feature>
<organism evidence="2 3">
    <name type="scientific">Cylindrobasidium torrendii FP15055 ss-10</name>
    <dbReference type="NCBI Taxonomy" id="1314674"/>
    <lineage>
        <taxon>Eukaryota</taxon>
        <taxon>Fungi</taxon>
        <taxon>Dikarya</taxon>
        <taxon>Basidiomycota</taxon>
        <taxon>Agaricomycotina</taxon>
        <taxon>Agaricomycetes</taxon>
        <taxon>Agaricomycetidae</taxon>
        <taxon>Agaricales</taxon>
        <taxon>Marasmiineae</taxon>
        <taxon>Physalacriaceae</taxon>
        <taxon>Cylindrobasidium</taxon>
    </lineage>
</organism>
<dbReference type="AlphaFoldDB" id="A0A0D7AV36"/>
<evidence type="ECO:0000256" key="1">
    <source>
        <dbReference type="SAM" id="MobiDB-lite"/>
    </source>
</evidence>
<keyword evidence="3" id="KW-1185">Reference proteome</keyword>
<name>A0A0D7AV36_9AGAR</name>
<dbReference type="EMBL" id="KN880858">
    <property type="protein sequence ID" value="KIY61865.1"/>
    <property type="molecule type" value="Genomic_DNA"/>
</dbReference>